<dbReference type="CDD" id="cd00085">
    <property type="entry name" value="HNHc"/>
    <property type="match status" value="1"/>
</dbReference>
<keyword evidence="2" id="KW-0378">Hydrolase</keyword>
<keyword evidence="2" id="KW-0540">Nuclease</keyword>
<dbReference type="InterPro" id="IPR003615">
    <property type="entry name" value="HNH_nuc"/>
</dbReference>
<reference evidence="2 3" key="1">
    <citation type="journal article" date="2018" name="Int. J. Syst. Evol. Microbiol.">
        <title>Paraburkholderia azotifigens sp. nov., a nitrogen-fixing bacterium isolated from paddy soil.</title>
        <authorList>
            <person name="Choi G.M."/>
            <person name="Im W.T."/>
        </authorList>
    </citation>
    <scope>NUCLEOTIDE SEQUENCE [LARGE SCALE GENOMIC DNA]</scope>
    <source>
        <strain evidence="2 3">NF 2-5-3</strain>
    </source>
</reference>
<dbReference type="Proteomes" id="UP000321776">
    <property type="component" value="Unassembled WGS sequence"/>
</dbReference>
<keyword evidence="2" id="KW-0255">Endonuclease</keyword>
<dbReference type="PANTHER" id="PTHR37827:SF1">
    <property type="entry name" value="HNH DOMAIN-CONTAINING PROTEIN"/>
    <property type="match status" value="1"/>
</dbReference>
<dbReference type="Proteomes" id="UP001481677">
    <property type="component" value="Unassembled WGS sequence"/>
</dbReference>
<gene>
    <name evidence="2" type="ORF">FRZ40_31610</name>
    <name evidence="1" type="ORF">V4C56_24665</name>
</gene>
<dbReference type="AlphaFoldDB" id="A0A5C6VMM9"/>
<evidence type="ECO:0000313" key="1">
    <source>
        <dbReference type="EMBL" id="MEM5342801.1"/>
    </source>
</evidence>
<evidence type="ECO:0000313" key="4">
    <source>
        <dbReference type="Proteomes" id="UP001481677"/>
    </source>
</evidence>
<dbReference type="GO" id="GO:0004519">
    <property type="term" value="F:endonuclease activity"/>
    <property type="evidence" value="ECO:0007669"/>
    <property type="project" value="UniProtKB-KW"/>
</dbReference>
<proteinExistence type="predicted"/>
<name>A0A5C6VMM9_9BURK</name>
<organism evidence="2 3">
    <name type="scientific">Paraburkholderia azotifigens</name>
    <dbReference type="NCBI Taxonomy" id="2057004"/>
    <lineage>
        <taxon>Bacteria</taxon>
        <taxon>Pseudomonadati</taxon>
        <taxon>Pseudomonadota</taxon>
        <taxon>Betaproteobacteria</taxon>
        <taxon>Burkholderiales</taxon>
        <taxon>Burkholderiaceae</taxon>
        <taxon>Paraburkholderia</taxon>
    </lineage>
</organism>
<dbReference type="Gene3D" id="1.10.30.50">
    <property type="match status" value="1"/>
</dbReference>
<reference evidence="2" key="2">
    <citation type="submission" date="2019-08" db="EMBL/GenBank/DDBJ databases">
        <authorList>
            <person name="Im W.-T."/>
        </authorList>
    </citation>
    <scope>NUCLEOTIDE SEQUENCE</scope>
    <source>
        <strain evidence="2">NF 2-5-3</strain>
    </source>
</reference>
<dbReference type="EMBL" id="VOQS01000003">
    <property type="protein sequence ID" value="TXC84765.1"/>
    <property type="molecule type" value="Genomic_DNA"/>
</dbReference>
<sequence length="106" mass="12424">MAKREVQSWYRPPLDEVCPLCGRMIPPGQRDEHHLIPKAEGGRETVALHRICHRQLHALFSERELATAYASVDRLLDNEQVKAFVNWVRTKPVGFHERTRSSRRKR</sequence>
<reference evidence="1 4" key="3">
    <citation type="submission" date="2024-01" db="EMBL/GenBank/DDBJ databases">
        <title>The diversity of rhizobia nodulating Mimosa spp. in eleven states of Brazil covering several biomes is determined by host plant, location, and edaphic factors.</title>
        <authorList>
            <person name="Rouws L."/>
            <person name="Barauna A."/>
            <person name="Beukes C."/>
            <person name="De Faria S.M."/>
            <person name="Gross E."/>
            <person name="Dos Reis Junior F.B."/>
            <person name="Simon M."/>
            <person name="Maluk M."/>
            <person name="Odee D.W."/>
            <person name="Kenicer G."/>
            <person name="Young J.P.W."/>
            <person name="Reis V.M."/>
            <person name="Zilli J."/>
            <person name="James E.K."/>
        </authorList>
    </citation>
    <scope>NUCLEOTIDE SEQUENCE [LARGE SCALE GENOMIC DNA]</scope>
    <source>
        <strain evidence="1 4">JPY530</strain>
    </source>
</reference>
<dbReference type="EMBL" id="JAZHGA010000019">
    <property type="protein sequence ID" value="MEM5342801.1"/>
    <property type="molecule type" value="Genomic_DNA"/>
</dbReference>
<evidence type="ECO:0000313" key="3">
    <source>
        <dbReference type="Proteomes" id="UP000321776"/>
    </source>
</evidence>
<keyword evidence="4" id="KW-1185">Reference proteome</keyword>
<dbReference type="RefSeq" id="WP_147236715.1">
    <property type="nucleotide sequence ID" value="NZ_JAZHFZ010000018.1"/>
</dbReference>
<evidence type="ECO:0000313" key="2">
    <source>
        <dbReference type="EMBL" id="TXC84765.1"/>
    </source>
</evidence>
<comment type="caution">
    <text evidence="2">The sequence shown here is derived from an EMBL/GenBank/DDBJ whole genome shotgun (WGS) entry which is preliminary data.</text>
</comment>
<accession>A0A5C6VMM9</accession>
<dbReference type="PANTHER" id="PTHR37827">
    <property type="entry name" value="TUDOR DOMAIN-CONTAINING PROTEIN"/>
    <property type="match status" value="1"/>
</dbReference>
<protein>
    <submittedName>
        <fullName evidence="2">HNH endonuclease</fullName>
    </submittedName>
</protein>